<accession>A0A4S4KTE7</accession>
<feature type="region of interest" description="Disordered" evidence="1">
    <location>
        <begin position="311"/>
        <end position="338"/>
    </location>
</feature>
<feature type="transmembrane region" description="Helical" evidence="2">
    <location>
        <begin position="51"/>
        <end position="75"/>
    </location>
</feature>
<feature type="transmembrane region" description="Helical" evidence="2">
    <location>
        <begin position="99"/>
        <end position="118"/>
    </location>
</feature>
<evidence type="ECO:0000256" key="1">
    <source>
        <dbReference type="SAM" id="MobiDB-lite"/>
    </source>
</evidence>
<dbReference type="PANTHER" id="PTHR40465">
    <property type="entry name" value="CHROMOSOME 1, WHOLE GENOME SHOTGUN SEQUENCE"/>
    <property type="match status" value="1"/>
</dbReference>
<dbReference type="Proteomes" id="UP000308199">
    <property type="component" value="Unassembled WGS sequence"/>
</dbReference>
<protein>
    <recommendedName>
        <fullName evidence="3">DUF6534 domain-containing protein</fullName>
    </recommendedName>
</protein>
<reference evidence="4 5" key="1">
    <citation type="submission" date="2019-02" db="EMBL/GenBank/DDBJ databases">
        <title>Genome sequencing of the rare red list fungi Phellinidium pouzarii.</title>
        <authorList>
            <person name="Buettner E."/>
            <person name="Kellner H."/>
        </authorList>
    </citation>
    <scope>NUCLEOTIDE SEQUENCE [LARGE SCALE GENOMIC DNA]</scope>
    <source>
        <strain evidence="4 5">DSM 108285</strain>
    </source>
</reference>
<dbReference type="Pfam" id="PF20152">
    <property type="entry name" value="DUF6534"/>
    <property type="match status" value="1"/>
</dbReference>
<sequence>MSSEAAAPSLHLDSTYGVLFLALVITMALWGAGTVQLYYYHNKFGHTDEWWRRLIVFLIWALDTGHQICIIKPLYMDFVKNFDNPASLTHLDPASTDTVILAAFVDSLVQGLFLTRIWHLSRQNYVLTGSVIALVIAQFVSTMVYFGKENGFTDYTQLTKSVSVEHVATAIITVTDLVIASTLVWLLHSSRSGFKRTDTVINRLILYTVNTGLITGLCALAALVTGFALPNTSLYIFFLFVIPKLYLNCLLASLNSREHLRSTLEATDEFGMSVTASTLRAYPSRISSGMTKSQPNRPHHVDIRVETDTMADHEAQKHLERTQSASGSEDHMGKPEPI</sequence>
<evidence type="ECO:0000313" key="5">
    <source>
        <dbReference type="Proteomes" id="UP000308199"/>
    </source>
</evidence>
<feature type="transmembrane region" description="Helical" evidence="2">
    <location>
        <begin position="125"/>
        <end position="147"/>
    </location>
</feature>
<comment type="caution">
    <text evidence="4">The sequence shown here is derived from an EMBL/GenBank/DDBJ whole genome shotgun (WGS) entry which is preliminary data.</text>
</comment>
<dbReference type="PANTHER" id="PTHR40465:SF1">
    <property type="entry name" value="DUF6534 DOMAIN-CONTAINING PROTEIN"/>
    <property type="match status" value="1"/>
</dbReference>
<proteinExistence type="predicted"/>
<name>A0A4S4KTE7_9AGAM</name>
<keyword evidence="5" id="KW-1185">Reference proteome</keyword>
<feature type="compositionally biased region" description="Basic and acidic residues" evidence="1">
    <location>
        <begin position="328"/>
        <end position="338"/>
    </location>
</feature>
<evidence type="ECO:0000256" key="2">
    <source>
        <dbReference type="SAM" id="Phobius"/>
    </source>
</evidence>
<feature type="compositionally biased region" description="Basic and acidic residues" evidence="1">
    <location>
        <begin position="311"/>
        <end position="321"/>
    </location>
</feature>
<feature type="transmembrane region" description="Helical" evidence="2">
    <location>
        <begin position="235"/>
        <end position="254"/>
    </location>
</feature>
<dbReference type="InterPro" id="IPR045339">
    <property type="entry name" value="DUF6534"/>
</dbReference>
<keyword evidence="2" id="KW-0472">Membrane</keyword>
<dbReference type="EMBL" id="SGPK01000595">
    <property type="protein sequence ID" value="THH01308.1"/>
    <property type="molecule type" value="Genomic_DNA"/>
</dbReference>
<evidence type="ECO:0000313" key="4">
    <source>
        <dbReference type="EMBL" id="THH01308.1"/>
    </source>
</evidence>
<feature type="transmembrane region" description="Helical" evidence="2">
    <location>
        <begin position="167"/>
        <end position="187"/>
    </location>
</feature>
<dbReference type="OrthoDB" id="2535105at2759"/>
<evidence type="ECO:0000259" key="3">
    <source>
        <dbReference type="Pfam" id="PF20152"/>
    </source>
</evidence>
<feature type="transmembrane region" description="Helical" evidence="2">
    <location>
        <begin position="207"/>
        <end position="229"/>
    </location>
</feature>
<keyword evidence="2" id="KW-0812">Transmembrane</keyword>
<dbReference type="AlphaFoldDB" id="A0A4S4KTE7"/>
<feature type="domain" description="DUF6534" evidence="3">
    <location>
        <begin position="173"/>
        <end position="259"/>
    </location>
</feature>
<organism evidence="4 5">
    <name type="scientific">Phellinidium pouzarii</name>
    <dbReference type="NCBI Taxonomy" id="167371"/>
    <lineage>
        <taxon>Eukaryota</taxon>
        <taxon>Fungi</taxon>
        <taxon>Dikarya</taxon>
        <taxon>Basidiomycota</taxon>
        <taxon>Agaricomycotina</taxon>
        <taxon>Agaricomycetes</taxon>
        <taxon>Hymenochaetales</taxon>
        <taxon>Hymenochaetaceae</taxon>
        <taxon>Phellinidium</taxon>
    </lineage>
</organism>
<keyword evidence="2" id="KW-1133">Transmembrane helix</keyword>
<gene>
    <name evidence="4" type="ORF">EW145_g6941</name>
</gene>
<feature type="transmembrane region" description="Helical" evidence="2">
    <location>
        <begin position="16"/>
        <end position="39"/>
    </location>
</feature>